<proteinExistence type="predicted"/>
<protein>
    <submittedName>
        <fullName evidence="1">11766_t:CDS:1</fullName>
    </submittedName>
</protein>
<name>A0A9N9HNJ0_FUNMO</name>
<organism evidence="1 2">
    <name type="scientific">Funneliformis mosseae</name>
    <name type="common">Endomycorrhizal fungus</name>
    <name type="synonym">Glomus mosseae</name>
    <dbReference type="NCBI Taxonomy" id="27381"/>
    <lineage>
        <taxon>Eukaryota</taxon>
        <taxon>Fungi</taxon>
        <taxon>Fungi incertae sedis</taxon>
        <taxon>Mucoromycota</taxon>
        <taxon>Glomeromycotina</taxon>
        <taxon>Glomeromycetes</taxon>
        <taxon>Glomerales</taxon>
        <taxon>Glomeraceae</taxon>
        <taxon>Funneliformis</taxon>
    </lineage>
</organism>
<feature type="non-terminal residue" evidence="1">
    <location>
        <position position="82"/>
    </location>
</feature>
<dbReference type="EMBL" id="CAJVPP010008600">
    <property type="protein sequence ID" value="CAG8698167.1"/>
    <property type="molecule type" value="Genomic_DNA"/>
</dbReference>
<dbReference type="Proteomes" id="UP000789375">
    <property type="component" value="Unassembled WGS sequence"/>
</dbReference>
<sequence>IFAVTSDNASNNITFMECLENTCQMENIFFDAINSHCRCLAHIINLVIQEILEQVKAGEAQIEDNIMNNMNLTINAREIIPK</sequence>
<evidence type="ECO:0000313" key="2">
    <source>
        <dbReference type="Proteomes" id="UP000789375"/>
    </source>
</evidence>
<dbReference type="AlphaFoldDB" id="A0A9N9HNJ0"/>
<keyword evidence="2" id="KW-1185">Reference proteome</keyword>
<reference evidence="1" key="1">
    <citation type="submission" date="2021-06" db="EMBL/GenBank/DDBJ databases">
        <authorList>
            <person name="Kallberg Y."/>
            <person name="Tangrot J."/>
            <person name="Rosling A."/>
        </authorList>
    </citation>
    <scope>NUCLEOTIDE SEQUENCE</scope>
    <source>
        <strain evidence="1">87-6 pot B 2015</strain>
    </source>
</reference>
<accession>A0A9N9HNJ0</accession>
<comment type="caution">
    <text evidence="1">The sequence shown here is derived from an EMBL/GenBank/DDBJ whole genome shotgun (WGS) entry which is preliminary data.</text>
</comment>
<gene>
    <name evidence="1" type="ORF">FMOSSE_LOCUS13689</name>
</gene>
<evidence type="ECO:0000313" key="1">
    <source>
        <dbReference type="EMBL" id="CAG8698167.1"/>
    </source>
</evidence>